<dbReference type="AlphaFoldDB" id="A0A9X7ZHX1"/>
<gene>
    <name evidence="1" type="ORF">K3U94_07185</name>
</gene>
<accession>A0A9X7ZHX1</accession>
<organism evidence="1 2">
    <name type="scientific">Mycolicibacter heraklionensis</name>
    <dbReference type="NCBI Taxonomy" id="512402"/>
    <lineage>
        <taxon>Bacteria</taxon>
        <taxon>Bacillati</taxon>
        <taxon>Actinomycetota</taxon>
        <taxon>Actinomycetes</taxon>
        <taxon>Mycobacteriales</taxon>
        <taxon>Mycobacteriaceae</taxon>
        <taxon>Mycolicibacter</taxon>
    </lineage>
</organism>
<dbReference type="EMBL" id="CP080997">
    <property type="protein sequence ID" value="QZA09037.1"/>
    <property type="molecule type" value="Genomic_DNA"/>
</dbReference>
<reference evidence="1" key="1">
    <citation type="submission" date="2021-08" db="EMBL/GenBank/DDBJ databases">
        <title>Whole genome sequencing of non-tuberculosis mycobacteria type-strains.</title>
        <authorList>
            <person name="Igarashi Y."/>
            <person name="Osugi A."/>
            <person name="Mitarai S."/>
        </authorList>
    </citation>
    <scope>NUCLEOTIDE SEQUENCE</scope>
    <source>
        <strain evidence="1">JCM 30995</strain>
    </source>
</reference>
<evidence type="ECO:0000313" key="1">
    <source>
        <dbReference type="EMBL" id="QZA09037.1"/>
    </source>
</evidence>
<proteinExistence type="predicted"/>
<dbReference type="KEGG" id="mher:K3U94_07185"/>
<dbReference type="Proteomes" id="UP000825008">
    <property type="component" value="Chromosome"/>
</dbReference>
<evidence type="ECO:0000313" key="2">
    <source>
        <dbReference type="Proteomes" id="UP000825008"/>
    </source>
</evidence>
<sequence length="118" mass="13366">MSFLLDPPMLVAAGILIERELDEERRDFAEAAVLGTFFGASFGLYHNVPGLGVMWRPFRARDGRDFMWNSGILRLRTESSGWREHAIAAALFATYPLFLKLGRRLGRRRSPRALTPVS</sequence>
<name>A0A9X7ZHX1_9MYCO</name>
<protein>
    <submittedName>
        <fullName evidence="1">Uncharacterized protein</fullName>
    </submittedName>
</protein>
<dbReference type="RefSeq" id="WP_220696059.1">
    <property type="nucleotide sequence ID" value="NZ_CP080997.1"/>
</dbReference>